<feature type="transmembrane region" description="Helical" evidence="8">
    <location>
        <begin position="260"/>
        <end position="281"/>
    </location>
</feature>
<keyword evidence="4 8" id="KW-0812">Transmembrane</keyword>
<evidence type="ECO:0000256" key="8">
    <source>
        <dbReference type="SAM" id="Phobius"/>
    </source>
</evidence>
<dbReference type="Proteomes" id="UP000611554">
    <property type="component" value="Unassembled WGS sequence"/>
</dbReference>
<feature type="transmembrane region" description="Helical" evidence="8">
    <location>
        <begin position="349"/>
        <end position="368"/>
    </location>
</feature>
<evidence type="ECO:0000256" key="9">
    <source>
        <dbReference type="SAM" id="SignalP"/>
    </source>
</evidence>
<protein>
    <submittedName>
        <fullName evidence="11">Membrane protein ActII-3</fullName>
    </submittedName>
</protein>
<evidence type="ECO:0000256" key="2">
    <source>
        <dbReference type="ARBA" id="ARBA00010157"/>
    </source>
</evidence>
<gene>
    <name evidence="11" type="primary">actII-3</name>
    <name evidence="11" type="ORF">GCM10010140_32580</name>
</gene>
<evidence type="ECO:0000256" key="1">
    <source>
        <dbReference type="ARBA" id="ARBA00004651"/>
    </source>
</evidence>
<keyword evidence="3" id="KW-1003">Cell membrane</keyword>
<feature type="transmembrane region" description="Helical" evidence="8">
    <location>
        <begin position="184"/>
        <end position="205"/>
    </location>
</feature>
<keyword evidence="9" id="KW-0732">Signal</keyword>
<feature type="transmembrane region" description="Helical" evidence="8">
    <location>
        <begin position="516"/>
        <end position="538"/>
    </location>
</feature>
<feature type="transmembrane region" description="Helical" evidence="8">
    <location>
        <begin position="159"/>
        <end position="177"/>
    </location>
</feature>
<feature type="domain" description="Membrane transport protein MMPL" evidence="10">
    <location>
        <begin position="438"/>
        <end position="657"/>
    </location>
</feature>
<accession>A0ABQ2QW19</accession>
<dbReference type="EMBL" id="BMQJ01000007">
    <property type="protein sequence ID" value="GGQ00004.1"/>
    <property type="molecule type" value="Genomic_DNA"/>
</dbReference>
<feature type="chain" id="PRO_5046455206" evidence="9">
    <location>
        <begin position="29"/>
        <end position="683"/>
    </location>
</feature>
<evidence type="ECO:0000313" key="12">
    <source>
        <dbReference type="Proteomes" id="UP000611554"/>
    </source>
</evidence>
<feature type="transmembrane region" description="Helical" evidence="8">
    <location>
        <begin position="293"/>
        <end position="320"/>
    </location>
</feature>
<dbReference type="RefSeq" id="WP_189247310.1">
    <property type="nucleotide sequence ID" value="NZ_BMQJ01000007.1"/>
</dbReference>
<evidence type="ECO:0000256" key="7">
    <source>
        <dbReference type="SAM" id="MobiDB-lite"/>
    </source>
</evidence>
<comment type="subcellular location">
    <subcellularLocation>
        <location evidence="1">Cell membrane</location>
        <topology evidence="1">Multi-pass membrane protein</topology>
    </subcellularLocation>
</comment>
<evidence type="ECO:0000256" key="4">
    <source>
        <dbReference type="ARBA" id="ARBA00022692"/>
    </source>
</evidence>
<evidence type="ECO:0000259" key="10">
    <source>
        <dbReference type="Pfam" id="PF03176"/>
    </source>
</evidence>
<feature type="signal peptide" evidence="9">
    <location>
        <begin position="1"/>
        <end position="28"/>
    </location>
</feature>
<evidence type="ECO:0000256" key="5">
    <source>
        <dbReference type="ARBA" id="ARBA00022989"/>
    </source>
</evidence>
<feature type="transmembrane region" description="Helical" evidence="8">
    <location>
        <begin position="590"/>
        <end position="611"/>
    </location>
</feature>
<dbReference type="Gene3D" id="1.20.1640.10">
    <property type="entry name" value="Multidrug efflux transporter AcrB transmembrane domain"/>
    <property type="match status" value="2"/>
</dbReference>
<dbReference type="PANTHER" id="PTHR33406">
    <property type="entry name" value="MEMBRANE PROTEIN MJ1562-RELATED"/>
    <property type="match status" value="1"/>
</dbReference>
<reference evidence="12" key="1">
    <citation type="journal article" date="2019" name="Int. J. Syst. Evol. Microbiol.">
        <title>The Global Catalogue of Microorganisms (GCM) 10K type strain sequencing project: providing services to taxonomists for standard genome sequencing and annotation.</title>
        <authorList>
            <consortium name="The Broad Institute Genomics Platform"/>
            <consortium name="The Broad Institute Genome Sequencing Center for Infectious Disease"/>
            <person name="Wu L."/>
            <person name="Ma J."/>
        </authorList>
    </citation>
    <scope>NUCLEOTIDE SEQUENCE [LARGE SCALE GENOMIC DNA]</scope>
    <source>
        <strain evidence="12">JCM 3115</strain>
    </source>
</reference>
<keyword evidence="6 8" id="KW-0472">Membrane</keyword>
<keyword evidence="5 8" id="KW-1133">Transmembrane helix</keyword>
<feature type="transmembrane region" description="Helical" evidence="8">
    <location>
        <begin position="617"/>
        <end position="638"/>
    </location>
</feature>
<comment type="similarity">
    <text evidence="2">Belongs to the resistance-nodulation-cell division (RND) (TC 2.A.6) family. MmpL subfamily.</text>
</comment>
<evidence type="ECO:0000313" key="11">
    <source>
        <dbReference type="EMBL" id="GGQ00004.1"/>
    </source>
</evidence>
<feature type="transmembrane region" description="Helical" evidence="8">
    <location>
        <begin position="550"/>
        <end position="569"/>
    </location>
</feature>
<feature type="region of interest" description="Disordered" evidence="7">
    <location>
        <begin position="663"/>
        <end position="683"/>
    </location>
</feature>
<comment type="caution">
    <text evidence="11">The sequence shown here is derived from an EMBL/GenBank/DDBJ whole genome shotgun (WGS) entry which is preliminary data.</text>
</comment>
<dbReference type="InterPro" id="IPR050545">
    <property type="entry name" value="Mycobact_MmpL"/>
</dbReference>
<name>A0ABQ2QW19_9ACTN</name>
<feature type="domain" description="Membrane transport protein MMPL" evidence="10">
    <location>
        <begin position="46"/>
        <end position="349"/>
    </location>
</feature>
<dbReference type="PANTHER" id="PTHR33406:SF6">
    <property type="entry name" value="MEMBRANE PROTEIN YDGH-RELATED"/>
    <property type="match status" value="1"/>
</dbReference>
<evidence type="ECO:0000256" key="3">
    <source>
        <dbReference type="ARBA" id="ARBA00022475"/>
    </source>
</evidence>
<dbReference type="Pfam" id="PF03176">
    <property type="entry name" value="MMPL"/>
    <property type="match status" value="2"/>
</dbReference>
<keyword evidence="12" id="KW-1185">Reference proteome</keyword>
<feature type="transmembrane region" description="Helical" evidence="8">
    <location>
        <begin position="217"/>
        <end position="239"/>
    </location>
</feature>
<sequence length="683" mass="70630">MRWITGRRTKYLILLLWAALALPLASHASEIDEVMRNDLTQFTPAAAESSRVRDLVARSSRGRDLPAVVVFARDGGLTPADRAAVDAAVPGAEPVPSADGAAAMVVVPIDAASEDVVYQRVKDLRQRVREGLPAGLTVAVTGPAGGYVDGADAFVEADLTLLLVTVGVVAVFLIVIYRGPLLWLPPFVAVVLSAGMSQGAVTLLARHAGLVVNGMSSGVLTALVFGAGTDYALLLIARYREELHRTEDRHEAMAAALRGALPAVTASAVTVAAGVLCLLVADMRSSASLGPVAAVGVLCTFLTVTMLLPVLLLVCGRGAFWPFIPRPGRRIRHGVWEGVGRRVARRPRAVWLVTVAVLAALCLPLTGAEAGIPGSDAYTAPPESITGQRLVSAHFPAGASAPAEVLVRPADRGRAAAVAAGVTGVAAVRQDGAVGDLAGLRVTLADPPESAAAERTVERLRAALGGVPGALVGGQTATAVDTAAAQRHDLLLVVPLVLLVTLAVLVALLRSLVAPLLLTATVVLSFGAVLGLGWTVFHHLLGFPALGYDAILLGFVFLVALGVDYNIFLTGRIREETAVGGDHRRGVLRGLSLTGSVITGAGLILAATFSALTILPLVWAVQFGVLVALGVLLDTFAVRSVLVPALLLDLGPHSWWPVRPGARGGGVAGRRTDEAVGPVPGRR</sequence>
<evidence type="ECO:0000256" key="6">
    <source>
        <dbReference type="ARBA" id="ARBA00023136"/>
    </source>
</evidence>
<organism evidence="11 12">
    <name type="scientific">Streptosporangium pseudovulgare</name>
    <dbReference type="NCBI Taxonomy" id="35765"/>
    <lineage>
        <taxon>Bacteria</taxon>
        <taxon>Bacillati</taxon>
        <taxon>Actinomycetota</taxon>
        <taxon>Actinomycetes</taxon>
        <taxon>Streptosporangiales</taxon>
        <taxon>Streptosporangiaceae</taxon>
        <taxon>Streptosporangium</taxon>
    </lineage>
</organism>
<proteinExistence type="inferred from homology"/>
<dbReference type="SUPFAM" id="SSF82866">
    <property type="entry name" value="Multidrug efflux transporter AcrB transmembrane domain"/>
    <property type="match status" value="2"/>
</dbReference>
<dbReference type="InterPro" id="IPR004869">
    <property type="entry name" value="MMPL_dom"/>
</dbReference>
<feature type="transmembrane region" description="Helical" evidence="8">
    <location>
        <begin position="490"/>
        <end position="509"/>
    </location>
</feature>